<dbReference type="EMBL" id="FNIN01000002">
    <property type="protein sequence ID" value="SDN39951.1"/>
    <property type="molecule type" value="Genomic_DNA"/>
</dbReference>
<dbReference type="STRING" id="206665.SAMN04488516_10213"/>
<gene>
    <name evidence="1" type="ORF">SAMN04488516_10213</name>
</gene>
<reference evidence="1 2" key="1">
    <citation type="submission" date="2016-10" db="EMBL/GenBank/DDBJ databases">
        <authorList>
            <person name="de Groot N.N."/>
        </authorList>
    </citation>
    <scope>NUCLEOTIDE SEQUENCE [LARGE SCALE GENOMIC DNA]</scope>
    <source>
        <strain evidence="1 2">DSM 15269</strain>
    </source>
</reference>
<organism evidence="1 2">
    <name type="scientific">Desulfonauticus submarinus</name>
    <dbReference type="NCBI Taxonomy" id="206665"/>
    <lineage>
        <taxon>Bacteria</taxon>
        <taxon>Pseudomonadati</taxon>
        <taxon>Thermodesulfobacteriota</taxon>
        <taxon>Desulfovibrionia</taxon>
        <taxon>Desulfovibrionales</taxon>
        <taxon>Desulfonauticaceae</taxon>
        <taxon>Desulfonauticus</taxon>
    </lineage>
</organism>
<keyword evidence="2" id="KW-1185">Reference proteome</keyword>
<sequence>MVEDIAYIPISQELIITIEKLKEKHESVQDFIKRLIEEFAFQQDIELAQLEKMTELWKNEEDNIWDNMS</sequence>
<dbReference type="RefSeq" id="WP_092062912.1">
    <property type="nucleotide sequence ID" value="NZ_FNIN01000002.1"/>
</dbReference>
<proteinExistence type="predicted"/>
<evidence type="ECO:0000313" key="2">
    <source>
        <dbReference type="Proteomes" id="UP000199602"/>
    </source>
</evidence>
<protein>
    <submittedName>
        <fullName evidence="1">Uncharacterized protein</fullName>
    </submittedName>
</protein>
<dbReference type="Proteomes" id="UP000199602">
    <property type="component" value="Unassembled WGS sequence"/>
</dbReference>
<name>A0A1H0B2R3_9BACT</name>
<evidence type="ECO:0000313" key="1">
    <source>
        <dbReference type="EMBL" id="SDN39951.1"/>
    </source>
</evidence>
<dbReference type="AlphaFoldDB" id="A0A1H0B2R3"/>
<accession>A0A1H0B2R3</accession>